<evidence type="ECO:0000313" key="3">
    <source>
        <dbReference type="Proteomes" id="UP000886757"/>
    </source>
</evidence>
<reference evidence="2" key="1">
    <citation type="submission" date="2020-10" db="EMBL/GenBank/DDBJ databases">
        <authorList>
            <person name="Gilroy R."/>
        </authorList>
    </citation>
    <scope>NUCLEOTIDE SEQUENCE</scope>
    <source>
        <strain evidence="2">ChiSjej4B22-8148</strain>
    </source>
</reference>
<keyword evidence="1" id="KW-0175">Coiled coil</keyword>
<gene>
    <name evidence="2" type="ORF">IAB31_02060</name>
</gene>
<dbReference type="EMBL" id="DVGK01000029">
    <property type="protein sequence ID" value="HIR12690.1"/>
    <property type="molecule type" value="Genomic_DNA"/>
</dbReference>
<reference evidence="2" key="2">
    <citation type="journal article" date="2021" name="PeerJ">
        <title>Extensive microbial diversity within the chicken gut microbiome revealed by metagenomics and culture.</title>
        <authorList>
            <person name="Gilroy R."/>
            <person name="Ravi A."/>
            <person name="Getino M."/>
            <person name="Pursley I."/>
            <person name="Horton D.L."/>
            <person name="Alikhan N.F."/>
            <person name="Baker D."/>
            <person name="Gharbi K."/>
            <person name="Hall N."/>
            <person name="Watson M."/>
            <person name="Adriaenssens E.M."/>
            <person name="Foster-Nyarko E."/>
            <person name="Jarju S."/>
            <person name="Secka A."/>
            <person name="Antonio M."/>
            <person name="Oren A."/>
            <person name="Chaudhuri R.R."/>
            <person name="La Ragione R."/>
            <person name="Hildebrand F."/>
            <person name="Pallen M.J."/>
        </authorList>
    </citation>
    <scope>NUCLEOTIDE SEQUENCE</scope>
    <source>
        <strain evidence="2">ChiSjej4B22-8148</strain>
    </source>
</reference>
<protein>
    <recommendedName>
        <fullName evidence="4">DUF2229 domain-containing protein</fullName>
    </recommendedName>
</protein>
<dbReference type="Proteomes" id="UP000886757">
    <property type="component" value="Unassembled WGS sequence"/>
</dbReference>
<sequence length="360" mass="41033">MEIKFDEKKKIAFPRFNHYGYAIRYLVEQGLGAQFVQLPPPTKETSELGSRYSPDYACAPFKHTLGSLIEAVEAGADVLVETGGLCRLDYYGALQKEIIRELGYTCEFVNLAEYMGGKKSGWLKLAKHLNPKLNPARLMAGVYEGVKMAEYLDEIEELYFKNAGFEAEKGSYKKVYRQFLLEMQLAENSQEIKDAYQKAKQEMSALELRIPGNPVRIGIVGEYFTVMDEYSNQFLQEKLVGLGASVSRFMNFTNCHLRAKESTLRPKIREYARYSMGPTTTWTVNSALDYAKRGYDGVIHVKSFGCTPETDAVPVLQNISRDYHIPVLYLSYDMQGSDTGLDTRLEAFYDMLERKKKVLR</sequence>
<feature type="coiled-coil region" evidence="1">
    <location>
        <begin position="182"/>
        <end position="209"/>
    </location>
</feature>
<name>A0A9D1D7Y6_9FIRM</name>
<evidence type="ECO:0000256" key="1">
    <source>
        <dbReference type="SAM" id="Coils"/>
    </source>
</evidence>
<dbReference type="PANTHER" id="PTHR32329">
    <property type="entry name" value="BIFUNCTIONAL PROTEIN [INCLUDES 2-HYDROXYACYL-COA DEHYDRATASE (N-TER) AND ITS ACTIVATOR DOMAIN (C_TERM)-RELATED"/>
    <property type="match status" value="1"/>
</dbReference>
<dbReference type="Pfam" id="PF06050">
    <property type="entry name" value="HGD-D"/>
    <property type="match status" value="1"/>
</dbReference>
<evidence type="ECO:0000313" key="2">
    <source>
        <dbReference type="EMBL" id="HIR12690.1"/>
    </source>
</evidence>
<proteinExistence type="predicted"/>
<dbReference type="InterPro" id="IPR051805">
    <property type="entry name" value="Dehydratase_Activator_Redct"/>
</dbReference>
<organism evidence="2 3">
    <name type="scientific">Candidatus Choladousia intestinavium</name>
    <dbReference type="NCBI Taxonomy" id="2840727"/>
    <lineage>
        <taxon>Bacteria</taxon>
        <taxon>Bacillati</taxon>
        <taxon>Bacillota</taxon>
        <taxon>Clostridia</taxon>
        <taxon>Lachnospirales</taxon>
        <taxon>Lachnospiraceae</taxon>
        <taxon>Lachnospiraceae incertae sedis</taxon>
        <taxon>Candidatus Choladousia</taxon>
    </lineage>
</organism>
<evidence type="ECO:0008006" key="4">
    <source>
        <dbReference type="Google" id="ProtNLM"/>
    </source>
</evidence>
<accession>A0A9D1D7Y6</accession>
<dbReference type="AlphaFoldDB" id="A0A9D1D7Y6"/>
<dbReference type="InterPro" id="IPR010327">
    <property type="entry name" value="FldB/FldC_alpha/beta"/>
</dbReference>
<comment type="caution">
    <text evidence="2">The sequence shown here is derived from an EMBL/GenBank/DDBJ whole genome shotgun (WGS) entry which is preliminary data.</text>
</comment>
<dbReference type="Gene3D" id="3.40.50.11900">
    <property type="match status" value="1"/>
</dbReference>
<dbReference type="PANTHER" id="PTHR32329:SF2">
    <property type="entry name" value="BIFUNCTIONAL PROTEIN [INCLUDES 2-HYDROXYACYL-COA DEHYDRATASE (N-TER) AND ITS ACTIVATOR DOMAIN (C_TERM)"/>
    <property type="match status" value="1"/>
</dbReference>